<protein>
    <submittedName>
        <fullName evidence="2">Uncharacterized protein</fullName>
    </submittedName>
</protein>
<gene>
    <name evidence="2" type="ORF">UFOVP641_20</name>
</gene>
<organism evidence="2">
    <name type="scientific">uncultured Caudovirales phage</name>
    <dbReference type="NCBI Taxonomy" id="2100421"/>
    <lineage>
        <taxon>Viruses</taxon>
        <taxon>Duplodnaviria</taxon>
        <taxon>Heunggongvirae</taxon>
        <taxon>Uroviricota</taxon>
        <taxon>Caudoviricetes</taxon>
        <taxon>Peduoviridae</taxon>
        <taxon>Maltschvirus</taxon>
        <taxon>Maltschvirus maltsch</taxon>
    </lineage>
</organism>
<dbReference type="EMBL" id="LR796604">
    <property type="protein sequence ID" value="CAB4153717.1"/>
    <property type="molecule type" value="Genomic_DNA"/>
</dbReference>
<proteinExistence type="predicted"/>
<name>A0A6J5N5M6_9CAUD</name>
<reference evidence="2" key="1">
    <citation type="submission" date="2020-04" db="EMBL/GenBank/DDBJ databases">
        <authorList>
            <person name="Chiriac C."/>
            <person name="Salcher M."/>
            <person name="Ghai R."/>
            <person name="Kavagutti S V."/>
        </authorList>
    </citation>
    <scope>NUCLEOTIDE SEQUENCE</scope>
</reference>
<evidence type="ECO:0000256" key="1">
    <source>
        <dbReference type="SAM" id="MobiDB-lite"/>
    </source>
</evidence>
<feature type="region of interest" description="Disordered" evidence="1">
    <location>
        <begin position="1"/>
        <end position="29"/>
    </location>
</feature>
<accession>A0A6J5N5M6</accession>
<evidence type="ECO:0000313" key="2">
    <source>
        <dbReference type="EMBL" id="CAB4153717.1"/>
    </source>
</evidence>
<sequence>MLTHTESEHEDDINKQGYWPIQPPNPQLD</sequence>